<dbReference type="InterPro" id="IPR003439">
    <property type="entry name" value="ABC_transporter-like_ATP-bd"/>
</dbReference>
<evidence type="ECO:0000256" key="7">
    <source>
        <dbReference type="ARBA" id="ARBA00022989"/>
    </source>
</evidence>
<dbReference type="CDD" id="cd18565">
    <property type="entry name" value="ABC_6TM_exporter_like"/>
    <property type="match status" value="1"/>
</dbReference>
<comment type="subcellular location">
    <subcellularLocation>
        <location evidence="1">Cell membrane</location>
        <topology evidence="1">Multi-pass membrane protein</topology>
    </subcellularLocation>
</comment>
<dbReference type="CDD" id="cd03251">
    <property type="entry name" value="ABCC_MsbA"/>
    <property type="match status" value="1"/>
</dbReference>
<keyword evidence="3" id="KW-1003">Cell membrane</keyword>
<dbReference type="Gene3D" id="3.40.50.300">
    <property type="entry name" value="P-loop containing nucleotide triphosphate hydrolases"/>
    <property type="match status" value="1"/>
</dbReference>
<evidence type="ECO:0000256" key="1">
    <source>
        <dbReference type="ARBA" id="ARBA00004651"/>
    </source>
</evidence>
<dbReference type="GO" id="GO:0005524">
    <property type="term" value="F:ATP binding"/>
    <property type="evidence" value="ECO:0007669"/>
    <property type="project" value="UniProtKB-KW"/>
</dbReference>
<proteinExistence type="predicted"/>
<dbReference type="SMART" id="SM00382">
    <property type="entry name" value="AAA"/>
    <property type="match status" value="1"/>
</dbReference>
<dbReference type="Proteomes" id="UP001596432">
    <property type="component" value="Unassembled WGS sequence"/>
</dbReference>
<dbReference type="InterPro" id="IPR027417">
    <property type="entry name" value="P-loop_NTPase"/>
</dbReference>
<comment type="caution">
    <text evidence="12">The sequence shown here is derived from an EMBL/GenBank/DDBJ whole genome shotgun (WGS) entry which is preliminary data.</text>
</comment>
<dbReference type="AlphaFoldDB" id="A0ABD5Y191"/>
<dbReference type="InterPro" id="IPR036640">
    <property type="entry name" value="ABC1_TM_sf"/>
</dbReference>
<name>A0ABD5Y191_9EURY</name>
<evidence type="ECO:0000256" key="8">
    <source>
        <dbReference type="ARBA" id="ARBA00023136"/>
    </source>
</evidence>
<dbReference type="SUPFAM" id="SSF90123">
    <property type="entry name" value="ABC transporter transmembrane region"/>
    <property type="match status" value="1"/>
</dbReference>
<keyword evidence="4 9" id="KW-0812">Transmembrane</keyword>
<feature type="transmembrane region" description="Helical" evidence="9">
    <location>
        <begin position="195"/>
        <end position="215"/>
    </location>
</feature>
<dbReference type="Pfam" id="PF00664">
    <property type="entry name" value="ABC_membrane"/>
    <property type="match status" value="1"/>
</dbReference>
<dbReference type="SUPFAM" id="SSF52540">
    <property type="entry name" value="P-loop containing nucleoside triphosphate hydrolases"/>
    <property type="match status" value="1"/>
</dbReference>
<dbReference type="Pfam" id="PF00005">
    <property type="entry name" value="ABC_tran"/>
    <property type="match status" value="1"/>
</dbReference>
<organism evidence="12 13">
    <name type="scientific">Halosimplex aquaticum</name>
    <dbReference type="NCBI Taxonomy" id="3026162"/>
    <lineage>
        <taxon>Archaea</taxon>
        <taxon>Methanobacteriati</taxon>
        <taxon>Methanobacteriota</taxon>
        <taxon>Stenosarchaea group</taxon>
        <taxon>Halobacteria</taxon>
        <taxon>Halobacteriales</taxon>
        <taxon>Haloarculaceae</taxon>
        <taxon>Halosimplex</taxon>
    </lineage>
</organism>
<keyword evidence="8 9" id="KW-0472">Membrane</keyword>
<dbReference type="PROSITE" id="PS00211">
    <property type="entry name" value="ABC_TRANSPORTER_1"/>
    <property type="match status" value="1"/>
</dbReference>
<evidence type="ECO:0000256" key="2">
    <source>
        <dbReference type="ARBA" id="ARBA00022448"/>
    </source>
</evidence>
<dbReference type="Gene3D" id="1.20.1560.10">
    <property type="entry name" value="ABC transporter type 1, transmembrane domain"/>
    <property type="match status" value="1"/>
</dbReference>
<dbReference type="PANTHER" id="PTHR24221">
    <property type="entry name" value="ATP-BINDING CASSETTE SUB-FAMILY B"/>
    <property type="match status" value="1"/>
</dbReference>
<evidence type="ECO:0000313" key="13">
    <source>
        <dbReference type="Proteomes" id="UP001596432"/>
    </source>
</evidence>
<evidence type="ECO:0000259" key="10">
    <source>
        <dbReference type="PROSITE" id="PS50893"/>
    </source>
</evidence>
<keyword evidence="2" id="KW-0813">Transport</keyword>
<keyword evidence="6 12" id="KW-0067">ATP-binding</keyword>
<dbReference type="EMBL" id="JBHTAS010000001">
    <property type="protein sequence ID" value="MFC7141007.1"/>
    <property type="molecule type" value="Genomic_DNA"/>
</dbReference>
<dbReference type="GeneID" id="78821314"/>
<evidence type="ECO:0000259" key="11">
    <source>
        <dbReference type="PROSITE" id="PS50929"/>
    </source>
</evidence>
<reference evidence="12 13" key="1">
    <citation type="journal article" date="2019" name="Int. J. Syst. Evol. Microbiol.">
        <title>The Global Catalogue of Microorganisms (GCM) 10K type strain sequencing project: providing services to taxonomists for standard genome sequencing and annotation.</title>
        <authorList>
            <consortium name="The Broad Institute Genomics Platform"/>
            <consortium name="The Broad Institute Genome Sequencing Center for Infectious Disease"/>
            <person name="Wu L."/>
            <person name="Ma J."/>
        </authorList>
    </citation>
    <scope>NUCLEOTIDE SEQUENCE [LARGE SCALE GENOMIC DNA]</scope>
    <source>
        <strain evidence="12 13">XZYJT29</strain>
    </source>
</reference>
<dbReference type="PANTHER" id="PTHR24221:SF654">
    <property type="entry name" value="ATP-BINDING CASSETTE SUB-FAMILY B MEMBER 6"/>
    <property type="match status" value="1"/>
</dbReference>
<evidence type="ECO:0000256" key="9">
    <source>
        <dbReference type="SAM" id="Phobius"/>
    </source>
</evidence>
<evidence type="ECO:0000256" key="6">
    <source>
        <dbReference type="ARBA" id="ARBA00022840"/>
    </source>
</evidence>
<dbReference type="InterPro" id="IPR039421">
    <property type="entry name" value="Type_1_exporter"/>
</dbReference>
<dbReference type="PROSITE" id="PS50929">
    <property type="entry name" value="ABC_TM1F"/>
    <property type="match status" value="1"/>
</dbReference>
<dbReference type="GO" id="GO:0005886">
    <property type="term" value="C:plasma membrane"/>
    <property type="evidence" value="ECO:0007669"/>
    <property type="project" value="UniProtKB-SubCell"/>
</dbReference>
<evidence type="ECO:0000313" key="12">
    <source>
        <dbReference type="EMBL" id="MFC7141007.1"/>
    </source>
</evidence>
<sequence length="637" mass="69362">MGVTANGDGADDGGGNGAGAEPGHPVVWLFDEYARPHWKQLVGGLSFSTVEQIPARLPPVLVGVAIDAVLLNTGPFRLPLVPDAWLPTEMADQLTVLIALLVGSFAAVALVNYFGRRVLGRFGQSFQHEIRTEVFDTVQRLEMGYFDDHDTGEVMSVLNDDVQEVQTLVFGVLARGSTMTMTAVATYAYMLWLNWQLAVVLAVVPFALFALSYWFSNWIEPKHMAVRERVGDLNSRLNNNVDGVSVIKTFGTERAERERVRDASGDLRTAQWDAHWAQATMDPVSRTVSQLARVITLLVGGIWVLTGPPLFFTGTLTPGALFTFYVFVGSLLTAMQGIAEVVDGYQNGKAAATRLRDIVANDSVAERRDAAELADPEGAVAYDDVTFSYPGRDEPTLDGVTFDVEPGDTVGIVGSTGAGKSTILKLLLRFYDPDSGAVRVDGTDVRDVTVESLRESIGYVSQDPFLFYGAVRENIAYADPDADEETVVEAAKLAGAHEFVAELPDGYDTQVGERGVKLSGGQRQRVSIARAIVRDPAILVLDEATSHVDNETEVLIQRTLDELAADRTTFLVAHRLSTVRDADRIIVVDDGEVVERGTHEDLLARDGLYANLWNVQVGDVTALPDSFLRRVRRGDTA</sequence>
<feature type="transmembrane region" description="Helical" evidence="9">
    <location>
        <begin position="94"/>
        <end position="115"/>
    </location>
</feature>
<feature type="transmembrane region" description="Helical" evidence="9">
    <location>
        <begin position="168"/>
        <end position="189"/>
    </location>
</feature>
<gene>
    <name evidence="12" type="ORF">ACFQMA_14375</name>
</gene>
<evidence type="ECO:0000256" key="3">
    <source>
        <dbReference type="ARBA" id="ARBA00022475"/>
    </source>
</evidence>
<dbReference type="FunFam" id="3.40.50.300:FF:000221">
    <property type="entry name" value="Multidrug ABC transporter ATP-binding protein"/>
    <property type="match status" value="1"/>
</dbReference>
<dbReference type="PROSITE" id="PS50893">
    <property type="entry name" value="ABC_TRANSPORTER_2"/>
    <property type="match status" value="1"/>
</dbReference>
<feature type="transmembrane region" description="Helical" evidence="9">
    <location>
        <begin position="318"/>
        <end position="339"/>
    </location>
</feature>
<dbReference type="GO" id="GO:0055085">
    <property type="term" value="P:transmembrane transport"/>
    <property type="evidence" value="ECO:0007669"/>
    <property type="project" value="UniProtKB-ARBA"/>
</dbReference>
<accession>A0ABD5Y191</accession>
<keyword evidence="13" id="KW-1185">Reference proteome</keyword>
<dbReference type="InterPro" id="IPR017871">
    <property type="entry name" value="ABC_transporter-like_CS"/>
</dbReference>
<feature type="domain" description="ABC transporter" evidence="10">
    <location>
        <begin position="380"/>
        <end position="615"/>
    </location>
</feature>
<dbReference type="InterPro" id="IPR003593">
    <property type="entry name" value="AAA+_ATPase"/>
</dbReference>
<dbReference type="RefSeq" id="WP_274322100.1">
    <property type="nucleotide sequence ID" value="NZ_CP118158.1"/>
</dbReference>
<keyword evidence="5" id="KW-0547">Nucleotide-binding</keyword>
<feature type="domain" description="ABC transmembrane type-1" evidence="11">
    <location>
        <begin position="57"/>
        <end position="347"/>
    </location>
</feature>
<dbReference type="InterPro" id="IPR011527">
    <property type="entry name" value="ABC1_TM_dom"/>
</dbReference>
<protein>
    <submittedName>
        <fullName evidence="12">ABC transporter ATP-binding protein</fullName>
    </submittedName>
</protein>
<keyword evidence="7 9" id="KW-1133">Transmembrane helix</keyword>
<evidence type="ECO:0000256" key="5">
    <source>
        <dbReference type="ARBA" id="ARBA00022741"/>
    </source>
</evidence>
<feature type="transmembrane region" description="Helical" evidence="9">
    <location>
        <begin position="291"/>
        <end position="312"/>
    </location>
</feature>
<evidence type="ECO:0000256" key="4">
    <source>
        <dbReference type="ARBA" id="ARBA00022692"/>
    </source>
</evidence>